<accession>A0A918DE35</accession>
<feature type="compositionally biased region" description="Polar residues" evidence="1">
    <location>
        <begin position="532"/>
        <end position="552"/>
    </location>
</feature>
<feature type="compositionally biased region" description="Gly residues" evidence="1">
    <location>
        <begin position="382"/>
        <end position="419"/>
    </location>
</feature>
<evidence type="ECO:0000256" key="2">
    <source>
        <dbReference type="SAM" id="SignalP"/>
    </source>
</evidence>
<organism evidence="3 4">
    <name type="scientific">Gemmobacter aquaticus</name>
    <dbReference type="NCBI Taxonomy" id="490185"/>
    <lineage>
        <taxon>Bacteria</taxon>
        <taxon>Pseudomonadati</taxon>
        <taxon>Pseudomonadota</taxon>
        <taxon>Alphaproteobacteria</taxon>
        <taxon>Rhodobacterales</taxon>
        <taxon>Paracoccaceae</taxon>
        <taxon>Gemmobacter</taxon>
    </lineage>
</organism>
<dbReference type="AlphaFoldDB" id="A0A918DE35"/>
<dbReference type="OrthoDB" id="197257at2"/>
<feature type="signal peptide" evidence="2">
    <location>
        <begin position="1"/>
        <end position="26"/>
    </location>
</feature>
<protein>
    <recommendedName>
        <fullName evidence="5">DUF3300 domain-containing protein</fullName>
    </recommendedName>
</protein>
<dbReference type="RefSeq" id="WP_146287825.1">
    <property type="nucleotide sequence ID" value="NZ_BMLP01000007.1"/>
</dbReference>
<reference evidence="3 4" key="1">
    <citation type="journal article" date="2014" name="Int. J. Syst. Evol. Microbiol.">
        <title>Complete genome sequence of Corynebacterium casei LMG S-19264T (=DSM 44701T), isolated from a smear-ripened cheese.</title>
        <authorList>
            <consortium name="US DOE Joint Genome Institute (JGI-PGF)"/>
            <person name="Walter F."/>
            <person name="Albersmeier A."/>
            <person name="Kalinowski J."/>
            <person name="Ruckert C."/>
        </authorList>
    </citation>
    <scope>NUCLEOTIDE SEQUENCE [LARGE SCALE GENOMIC DNA]</scope>
    <source>
        <strain evidence="3 4">CGMCC 1.7029</strain>
    </source>
</reference>
<feature type="compositionally biased region" description="Low complexity" evidence="1">
    <location>
        <begin position="503"/>
        <end position="528"/>
    </location>
</feature>
<feature type="compositionally biased region" description="Low complexity" evidence="1">
    <location>
        <begin position="339"/>
        <end position="351"/>
    </location>
</feature>
<proteinExistence type="predicted"/>
<dbReference type="PANTHER" id="PTHR40269:SF1">
    <property type="entry name" value="OUTER MEMBRANE PROTEIN"/>
    <property type="match status" value="1"/>
</dbReference>
<comment type="caution">
    <text evidence="3">The sequence shown here is derived from an EMBL/GenBank/DDBJ whole genome shotgun (WGS) entry which is preliminary data.</text>
</comment>
<gene>
    <name evidence="3" type="ORF">GCM10010991_31360</name>
</gene>
<keyword evidence="2" id="KW-0732">Signal</keyword>
<feature type="compositionally biased region" description="Basic and acidic residues" evidence="1">
    <location>
        <begin position="298"/>
        <end position="307"/>
    </location>
</feature>
<evidence type="ECO:0008006" key="5">
    <source>
        <dbReference type="Google" id="ProtNLM"/>
    </source>
</evidence>
<evidence type="ECO:0000256" key="1">
    <source>
        <dbReference type="SAM" id="MobiDB-lite"/>
    </source>
</evidence>
<evidence type="ECO:0000313" key="3">
    <source>
        <dbReference type="EMBL" id="GGO36790.1"/>
    </source>
</evidence>
<feature type="chain" id="PRO_5037600090" description="DUF3300 domain-containing protein" evidence="2">
    <location>
        <begin position="27"/>
        <end position="585"/>
    </location>
</feature>
<feature type="compositionally biased region" description="Basic and acidic residues" evidence="1">
    <location>
        <begin position="437"/>
        <end position="480"/>
    </location>
</feature>
<sequence>MTIQRIVGLLAALSATTFLSAPALLAQESPAVEIMAEDPQDEGLLTGDELDELFAPVALYPDALLGQLLLATTYPLELVKADTLLRQNAGKSPDEISALVAGQDYPDPVKALAAGFPDLVGRMVEHIGWVEYAGEALVAQTDDSIASIQRLRAQAKLMGYLEDNAAMTVEETDAGSIAIASTNPEVVYVPQYSEQVYTTPAPSTPVYVTEENNWDDLLVTGALVWGGATLVNEIFDDDDDWDGRWDNYWNDGRYGNQIDWDGDVNIDNSIDIGNIDNRPNRRPNADKNKRPGNGVGKNDGKPGKGDGKPGQGANGKPAKGDANKPGQNNGKPGQGGDGKPNNGKPGQNNGKPGQGGDGKPGQNNGKPGQGGDGKPGQNNGKPGQGNGKPGQGAGGNPEVGQGGNVGGAIAGGVAGGIAGGAMNRPSTRPAGPSTRPAIDEARPGSVDEDRLKAAKDGNFRPTQTDKEAARAKIKTRKAEGKPPAALPPATSKGDRVGKPSTRPASAPKPKLTKPAPAKPVAKAPAKKPTVSRPPSISKPKTTIRPSSASKPKSTVKRTPSFKPSGSGSRAKAASSRGKISRKGKR</sequence>
<dbReference type="InterPro" id="IPR021728">
    <property type="entry name" value="DUF3300"/>
</dbReference>
<name>A0A918DE35_9RHOB</name>
<feature type="compositionally biased region" description="Low complexity" evidence="1">
    <location>
        <begin position="564"/>
        <end position="577"/>
    </location>
</feature>
<keyword evidence="4" id="KW-1185">Reference proteome</keyword>
<evidence type="ECO:0000313" key="4">
    <source>
        <dbReference type="Proteomes" id="UP000598196"/>
    </source>
</evidence>
<dbReference type="PANTHER" id="PTHR40269">
    <property type="entry name" value="OUTER MEMBRANE PROTEIN-RELATED"/>
    <property type="match status" value="1"/>
</dbReference>
<feature type="region of interest" description="Disordered" evidence="1">
    <location>
        <begin position="270"/>
        <end position="585"/>
    </location>
</feature>
<dbReference type="Pfam" id="PF11737">
    <property type="entry name" value="DUF3300"/>
    <property type="match status" value="1"/>
</dbReference>
<dbReference type="Proteomes" id="UP000598196">
    <property type="component" value="Unassembled WGS sequence"/>
</dbReference>
<dbReference type="EMBL" id="BMLP01000007">
    <property type="protein sequence ID" value="GGO36790.1"/>
    <property type="molecule type" value="Genomic_DNA"/>
</dbReference>